<keyword evidence="2 4" id="KW-0560">Oxidoreductase</keyword>
<accession>A0AAW6CS86</accession>
<dbReference type="Pfam" id="PF00389">
    <property type="entry name" value="2-Hacid_dh"/>
    <property type="match status" value="1"/>
</dbReference>
<sequence length="317" mass="35117">MAKKKVLVTGIVSKIGLTELFEKFDVTYSDNEFSREYILKNLGQYDALLLMGQKGDKELIDAGKNLKIISINGVGYNHVDIDYAKTKGVKVANSPQAVRVPTAEMTLSLILSSVKRLKFYDDIVARGEWIDPSVEKYQGNSLTGKTLGVYGMGRIGQTVAQYAKAFGMHIIYNDAFQLNEKKEKELDAKYVSFEDLLKCSDVITIHAPLLDSTKGIFNLQALKKMKNSAYLINAARGPIVVEKDLVEALENHEIAGAGLDVFEFEPKVSERLRSMSNVIMTPHAGTGTIEARAELAKESANNIIQFFNGNEINILNK</sequence>
<keyword evidence="3" id="KW-0520">NAD</keyword>
<dbReference type="PANTHER" id="PTHR42789">
    <property type="entry name" value="D-ISOMER SPECIFIC 2-HYDROXYACID DEHYDROGENASE FAMILY PROTEIN (AFU_ORTHOLOGUE AFUA_6G10090)"/>
    <property type="match status" value="1"/>
</dbReference>
<dbReference type="FunFam" id="3.40.50.720:FF:000203">
    <property type="entry name" value="D-3-phosphoglycerate dehydrogenase (SerA)"/>
    <property type="match status" value="1"/>
</dbReference>
<evidence type="ECO:0000313" key="7">
    <source>
        <dbReference type="EMBL" id="MDB7982612.1"/>
    </source>
</evidence>
<comment type="similarity">
    <text evidence="1 4">Belongs to the D-isomer specific 2-hydroxyacid dehydrogenase family.</text>
</comment>
<comment type="caution">
    <text evidence="7">The sequence shown here is derived from an EMBL/GenBank/DDBJ whole genome shotgun (WGS) entry which is preliminary data.</text>
</comment>
<organism evidence="7 8">
    <name type="scientific">Faecalicoccus pleomorphus</name>
    <dbReference type="NCBI Taxonomy" id="1323"/>
    <lineage>
        <taxon>Bacteria</taxon>
        <taxon>Bacillati</taxon>
        <taxon>Bacillota</taxon>
        <taxon>Erysipelotrichia</taxon>
        <taxon>Erysipelotrichales</taxon>
        <taxon>Erysipelotrichaceae</taxon>
        <taxon>Faecalicoccus</taxon>
    </lineage>
</organism>
<gene>
    <name evidence="7" type="ORF">PND82_07270</name>
</gene>
<dbReference type="Gene3D" id="3.40.50.720">
    <property type="entry name" value="NAD(P)-binding Rossmann-like Domain"/>
    <property type="match status" value="2"/>
</dbReference>
<evidence type="ECO:0000256" key="3">
    <source>
        <dbReference type="ARBA" id="ARBA00023027"/>
    </source>
</evidence>
<dbReference type="InterPro" id="IPR050857">
    <property type="entry name" value="D-2-hydroxyacid_DH"/>
</dbReference>
<dbReference type="InterPro" id="IPR006140">
    <property type="entry name" value="D-isomer_DH_NAD-bd"/>
</dbReference>
<dbReference type="RefSeq" id="WP_272002535.1">
    <property type="nucleotide sequence ID" value="NZ_JAQLXO010000011.1"/>
</dbReference>
<evidence type="ECO:0000313" key="8">
    <source>
        <dbReference type="Proteomes" id="UP001212981"/>
    </source>
</evidence>
<evidence type="ECO:0000256" key="4">
    <source>
        <dbReference type="RuleBase" id="RU003719"/>
    </source>
</evidence>
<dbReference type="InterPro" id="IPR036291">
    <property type="entry name" value="NAD(P)-bd_dom_sf"/>
</dbReference>
<name>A0AAW6CS86_9FIRM</name>
<evidence type="ECO:0000259" key="6">
    <source>
        <dbReference type="Pfam" id="PF02826"/>
    </source>
</evidence>
<dbReference type="GO" id="GO:0051287">
    <property type="term" value="F:NAD binding"/>
    <property type="evidence" value="ECO:0007669"/>
    <property type="project" value="InterPro"/>
</dbReference>
<dbReference type="Proteomes" id="UP001212981">
    <property type="component" value="Unassembled WGS sequence"/>
</dbReference>
<reference evidence="7" key="1">
    <citation type="submission" date="2023-01" db="EMBL/GenBank/DDBJ databases">
        <title>Human gut microbiome strain richness.</title>
        <authorList>
            <person name="Chen-Liaw A."/>
        </authorList>
    </citation>
    <scope>NUCLEOTIDE SEQUENCE</scope>
    <source>
        <strain evidence="7">D8_m1001271B151109d0_201107</strain>
    </source>
</reference>
<dbReference type="SUPFAM" id="SSF52283">
    <property type="entry name" value="Formate/glycerate dehydrogenase catalytic domain-like"/>
    <property type="match status" value="1"/>
</dbReference>
<dbReference type="EMBL" id="JAQLXO010000011">
    <property type="protein sequence ID" value="MDB7982612.1"/>
    <property type="molecule type" value="Genomic_DNA"/>
</dbReference>
<evidence type="ECO:0000256" key="2">
    <source>
        <dbReference type="ARBA" id="ARBA00023002"/>
    </source>
</evidence>
<dbReference type="InterPro" id="IPR006139">
    <property type="entry name" value="D-isomer_2_OHA_DH_cat_dom"/>
</dbReference>
<dbReference type="GO" id="GO:0016616">
    <property type="term" value="F:oxidoreductase activity, acting on the CH-OH group of donors, NAD or NADP as acceptor"/>
    <property type="evidence" value="ECO:0007669"/>
    <property type="project" value="InterPro"/>
</dbReference>
<dbReference type="InterPro" id="IPR029753">
    <property type="entry name" value="D-isomer_DH_CS"/>
</dbReference>
<evidence type="ECO:0000256" key="1">
    <source>
        <dbReference type="ARBA" id="ARBA00005854"/>
    </source>
</evidence>
<dbReference type="PROSITE" id="PS00671">
    <property type="entry name" value="D_2_HYDROXYACID_DH_3"/>
    <property type="match status" value="1"/>
</dbReference>
<dbReference type="Pfam" id="PF02826">
    <property type="entry name" value="2-Hacid_dh_C"/>
    <property type="match status" value="1"/>
</dbReference>
<dbReference type="PROSITE" id="PS00670">
    <property type="entry name" value="D_2_HYDROXYACID_DH_2"/>
    <property type="match status" value="1"/>
</dbReference>
<proteinExistence type="inferred from homology"/>
<feature type="domain" description="D-isomer specific 2-hydroxyacid dehydrogenase NAD-binding" evidence="6">
    <location>
        <begin position="107"/>
        <end position="285"/>
    </location>
</feature>
<dbReference type="PANTHER" id="PTHR42789:SF1">
    <property type="entry name" value="D-ISOMER SPECIFIC 2-HYDROXYACID DEHYDROGENASE FAMILY PROTEIN (AFU_ORTHOLOGUE AFUA_6G10090)"/>
    <property type="match status" value="1"/>
</dbReference>
<dbReference type="SUPFAM" id="SSF51735">
    <property type="entry name" value="NAD(P)-binding Rossmann-fold domains"/>
    <property type="match status" value="1"/>
</dbReference>
<feature type="domain" description="D-isomer specific 2-hydroxyacid dehydrogenase catalytic" evidence="5">
    <location>
        <begin position="18"/>
        <end position="311"/>
    </location>
</feature>
<evidence type="ECO:0000259" key="5">
    <source>
        <dbReference type="Pfam" id="PF00389"/>
    </source>
</evidence>
<dbReference type="AlphaFoldDB" id="A0AAW6CS86"/>
<protein>
    <submittedName>
        <fullName evidence="7">NAD(P)-dependent oxidoreductase</fullName>
    </submittedName>
</protein>